<organism evidence="7 8">
    <name type="scientific">Thiomicrorhabdus lithotrophica</name>
    <dbReference type="NCBI Taxonomy" id="2949997"/>
    <lineage>
        <taxon>Bacteria</taxon>
        <taxon>Pseudomonadati</taxon>
        <taxon>Pseudomonadota</taxon>
        <taxon>Gammaproteobacteria</taxon>
        <taxon>Thiotrichales</taxon>
        <taxon>Piscirickettsiaceae</taxon>
        <taxon>Thiomicrorhabdus</taxon>
    </lineage>
</organism>
<feature type="domain" description="ABC transporter" evidence="6">
    <location>
        <begin position="7"/>
        <end position="252"/>
    </location>
</feature>
<dbReference type="InterPro" id="IPR017871">
    <property type="entry name" value="ABC_transporter-like_CS"/>
</dbReference>
<dbReference type="CDD" id="cd03214">
    <property type="entry name" value="ABC_Iron-Siderophores_B12_Hemin"/>
    <property type="match status" value="1"/>
</dbReference>
<keyword evidence="3 7" id="KW-0067">ATP-binding</keyword>
<keyword evidence="1" id="KW-0813">Transport</keyword>
<keyword evidence="4" id="KW-1278">Translocase</keyword>
<dbReference type="InterPro" id="IPR027417">
    <property type="entry name" value="P-loop_NTPase"/>
</dbReference>
<evidence type="ECO:0000256" key="4">
    <source>
        <dbReference type="ARBA" id="ARBA00022967"/>
    </source>
</evidence>
<accession>A0ABY8C8N7</accession>
<evidence type="ECO:0000256" key="1">
    <source>
        <dbReference type="ARBA" id="ARBA00022448"/>
    </source>
</evidence>
<dbReference type="PANTHER" id="PTHR42794:SF1">
    <property type="entry name" value="HEMIN IMPORT ATP-BINDING PROTEIN HMUV"/>
    <property type="match status" value="1"/>
</dbReference>
<evidence type="ECO:0000256" key="3">
    <source>
        <dbReference type="ARBA" id="ARBA00022840"/>
    </source>
</evidence>
<dbReference type="RefSeq" id="WP_275594542.1">
    <property type="nucleotide sequence ID" value="NZ_CP102381.1"/>
</dbReference>
<dbReference type="SMART" id="SM00382">
    <property type="entry name" value="AAA"/>
    <property type="match status" value="1"/>
</dbReference>
<proteinExistence type="predicted"/>
<dbReference type="Proteomes" id="UP001222275">
    <property type="component" value="Chromosome"/>
</dbReference>
<dbReference type="PROSITE" id="PS00211">
    <property type="entry name" value="ABC_TRANSPORTER_1"/>
    <property type="match status" value="1"/>
</dbReference>
<dbReference type="InterPro" id="IPR003593">
    <property type="entry name" value="AAA+_ATPase"/>
</dbReference>
<name>A0ABY8C8N7_9GAMM</name>
<dbReference type="SUPFAM" id="SSF52540">
    <property type="entry name" value="P-loop containing nucleoside triphosphate hydrolases"/>
    <property type="match status" value="1"/>
</dbReference>
<dbReference type="PROSITE" id="PS50893">
    <property type="entry name" value="ABC_TRANSPORTER_2"/>
    <property type="match status" value="1"/>
</dbReference>
<dbReference type="Gene3D" id="3.40.50.300">
    <property type="entry name" value="P-loop containing nucleotide triphosphate hydrolases"/>
    <property type="match status" value="1"/>
</dbReference>
<evidence type="ECO:0000313" key="7">
    <source>
        <dbReference type="EMBL" id="WEJ62284.1"/>
    </source>
</evidence>
<evidence type="ECO:0000313" key="8">
    <source>
        <dbReference type="Proteomes" id="UP001222275"/>
    </source>
</evidence>
<keyword evidence="8" id="KW-1185">Reference proteome</keyword>
<keyword evidence="2" id="KW-0547">Nucleotide-binding</keyword>
<evidence type="ECO:0000256" key="2">
    <source>
        <dbReference type="ARBA" id="ARBA00022741"/>
    </source>
</evidence>
<evidence type="ECO:0000259" key="6">
    <source>
        <dbReference type="PROSITE" id="PS50893"/>
    </source>
</evidence>
<dbReference type="EMBL" id="CP102381">
    <property type="protein sequence ID" value="WEJ62284.1"/>
    <property type="molecule type" value="Genomic_DNA"/>
</dbReference>
<dbReference type="GO" id="GO:0005524">
    <property type="term" value="F:ATP binding"/>
    <property type="evidence" value="ECO:0007669"/>
    <property type="project" value="UniProtKB-KW"/>
</dbReference>
<evidence type="ECO:0000256" key="5">
    <source>
        <dbReference type="ARBA" id="ARBA00037066"/>
    </source>
</evidence>
<gene>
    <name evidence="7" type="ORF">NR989_09715</name>
</gene>
<comment type="function">
    <text evidence="5">Part of the ABC transporter complex HmuTUV involved in hemin import. Responsible for energy coupling to the transport system.</text>
</comment>
<reference evidence="7 8" key="1">
    <citation type="submission" date="2022-06" db="EMBL/GenBank/DDBJ databases">
        <title>Thiomicrohabdus sp. nov, an obligately chemolithoautotrophic, sulfur-oxidizing bacterium isolated from beach of Guanyin Mountain. Amoy.</title>
        <authorList>
            <person name="Zhu H."/>
        </authorList>
    </citation>
    <scope>NUCLEOTIDE SEQUENCE [LARGE SCALE GENOMIC DNA]</scope>
    <source>
        <strain evidence="7 8">XGS-01</strain>
    </source>
</reference>
<dbReference type="Pfam" id="PF00005">
    <property type="entry name" value="ABC_tran"/>
    <property type="match status" value="1"/>
</dbReference>
<sequence>MLQISEILCQNVNYKVQSKLLLEEINSTFNSGEISVILGKNGAGKSTWLSLLSKELTPSSGQIFLQDTELDSCSFAELAMQRAVLPQLQNMVFSLKVQQLVKLGAEVQQQPSNANLITQATMQVCDIEHLAERDVVTLSGGEQKRVQLARVLAQIWPLEPLQANQTKPFSGKWLFLDEWTSSLDLHHQQLLSSCFKRWAQQGLGVVMVLHDLNLTSQLADKVKILKAGKLVSEGSTEEVLTPENILHTLDLKTLAVDIYGIKQPMILPVLEYE</sequence>
<dbReference type="InterPro" id="IPR003439">
    <property type="entry name" value="ABC_transporter-like_ATP-bd"/>
</dbReference>
<dbReference type="PANTHER" id="PTHR42794">
    <property type="entry name" value="HEMIN IMPORT ATP-BINDING PROTEIN HMUV"/>
    <property type="match status" value="1"/>
</dbReference>
<protein>
    <submittedName>
        <fullName evidence="7">ATP-binding cassette domain-containing protein</fullName>
    </submittedName>
</protein>